<accession>A0A246FH59</accession>
<evidence type="ECO:0000313" key="4">
    <source>
        <dbReference type="Proteomes" id="UP000197277"/>
    </source>
</evidence>
<sequence>MRDLPPELKPLPELQADPDALLLRGGSALIGPDGTILAGTIFDEEIILTAGIDLGRIREEQLTLDVTGHYARPDIIGPL</sequence>
<evidence type="ECO:0000259" key="2">
    <source>
        <dbReference type="Pfam" id="PF00795"/>
    </source>
</evidence>
<keyword evidence="4" id="KW-1185">Reference proteome</keyword>
<dbReference type="RefSeq" id="WP_088465722.1">
    <property type="nucleotide sequence ID" value="NZ_NIRR01000041.1"/>
</dbReference>
<reference evidence="3 4" key="1">
    <citation type="submission" date="2017-06" db="EMBL/GenBank/DDBJ databases">
        <title>Hymenobacter amundsenii sp. nov. isolated from regoliths in Antarctica.</title>
        <authorList>
            <person name="Sedlacek I."/>
            <person name="Kralova S."/>
            <person name="Pantucek R."/>
            <person name="Svec P."/>
            <person name="Holochova P."/>
            <person name="Stankova E."/>
            <person name="Vrbovska V."/>
            <person name="Busse H.-J."/>
        </authorList>
    </citation>
    <scope>NUCLEOTIDE SEQUENCE [LARGE SCALE GENOMIC DNA]</scope>
    <source>
        <strain evidence="3 4">CCM 8682</strain>
    </source>
</reference>
<dbReference type="PANTHER" id="PTHR46044:SF1">
    <property type="entry name" value="CN HYDROLASE DOMAIN-CONTAINING PROTEIN"/>
    <property type="match status" value="1"/>
</dbReference>
<evidence type="ECO:0000313" key="3">
    <source>
        <dbReference type="EMBL" id="OWP61848.1"/>
    </source>
</evidence>
<organism evidence="3 4">
    <name type="scientific">Hymenobacter amundsenii</name>
    <dbReference type="NCBI Taxonomy" id="2006685"/>
    <lineage>
        <taxon>Bacteria</taxon>
        <taxon>Pseudomonadati</taxon>
        <taxon>Bacteroidota</taxon>
        <taxon>Cytophagia</taxon>
        <taxon>Cytophagales</taxon>
        <taxon>Hymenobacteraceae</taxon>
        <taxon>Hymenobacter</taxon>
    </lineage>
</organism>
<dbReference type="AlphaFoldDB" id="A0A246FH59"/>
<dbReference type="SUPFAM" id="SSF56317">
    <property type="entry name" value="Carbon-nitrogen hydrolase"/>
    <property type="match status" value="1"/>
</dbReference>
<feature type="domain" description="CN hydrolase" evidence="2">
    <location>
        <begin position="21"/>
        <end position="59"/>
    </location>
</feature>
<name>A0A246FH59_9BACT</name>
<dbReference type="PANTHER" id="PTHR46044">
    <property type="entry name" value="NITRILASE"/>
    <property type="match status" value="1"/>
</dbReference>
<gene>
    <name evidence="3" type="ORF">CDA63_17340</name>
</gene>
<dbReference type="Pfam" id="PF00795">
    <property type="entry name" value="CN_hydrolase"/>
    <property type="match status" value="1"/>
</dbReference>
<dbReference type="GO" id="GO:0003824">
    <property type="term" value="F:catalytic activity"/>
    <property type="evidence" value="ECO:0007669"/>
    <property type="project" value="InterPro"/>
</dbReference>
<dbReference type="Proteomes" id="UP000197277">
    <property type="component" value="Unassembled WGS sequence"/>
</dbReference>
<dbReference type="Gene3D" id="3.60.110.10">
    <property type="entry name" value="Carbon-nitrogen hydrolase"/>
    <property type="match status" value="1"/>
</dbReference>
<comment type="caution">
    <text evidence="3">The sequence shown here is derived from an EMBL/GenBank/DDBJ whole genome shotgun (WGS) entry which is preliminary data.</text>
</comment>
<dbReference type="InterPro" id="IPR044149">
    <property type="entry name" value="Nitrilases_CHs"/>
</dbReference>
<dbReference type="InterPro" id="IPR036526">
    <property type="entry name" value="C-N_Hydrolase_sf"/>
</dbReference>
<protein>
    <recommendedName>
        <fullName evidence="2">CN hydrolase domain-containing protein</fullName>
    </recommendedName>
</protein>
<dbReference type="InterPro" id="IPR003010">
    <property type="entry name" value="C-N_Hydrolase"/>
</dbReference>
<comment type="similarity">
    <text evidence="1">Belongs to the carbon-nitrogen hydrolase superfamily. Nitrilase family.</text>
</comment>
<evidence type="ECO:0000256" key="1">
    <source>
        <dbReference type="ARBA" id="ARBA00008129"/>
    </source>
</evidence>
<proteinExistence type="inferred from homology"/>
<dbReference type="EMBL" id="NIRR01000041">
    <property type="protein sequence ID" value="OWP61848.1"/>
    <property type="molecule type" value="Genomic_DNA"/>
</dbReference>